<dbReference type="OrthoDB" id="6602608at2759"/>
<reference evidence="7" key="2">
    <citation type="submission" date="2022-06" db="UniProtKB">
        <authorList>
            <consortium name="EnsemblMetazoa"/>
        </authorList>
    </citation>
    <scope>IDENTIFICATION</scope>
</reference>
<reference evidence="8" key="1">
    <citation type="submission" date="2010-06" db="EMBL/GenBank/DDBJ databases">
        <authorList>
            <person name="Jiang H."/>
            <person name="Abraham K."/>
            <person name="Ali S."/>
            <person name="Alsbrooks S.L."/>
            <person name="Anim B.N."/>
            <person name="Anosike U.S."/>
            <person name="Attaway T."/>
            <person name="Bandaranaike D.P."/>
            <person name="Battles P.K."/>
            <person name="Bell S.N."/>
            <person name="Bell A.V."/>
            <person name="Beltran B."/>
            <person name="Bickham C."/>
            <person name="Bustamante Y."/>
            <person name="Caleb T."/>
            <person name="Canada A."/>
            <person name="Cardenas V."/>
            <person name="Carter K."/>
            <person name="Chacko J."/>
            <person name="Chandrabose M.N."/>
            <person name="Chavez D."/>
            <person name="Chavez A."/>
            <person name="Chen L."/>
            <person name="Chu H.-S."/>
            <person name="Claassen K.J."/>
            <person name="Cockrell R."/>
            <person name="Collins M."/>
            <person name="Cooper J.A."/>
            <person name="Cree A."/>
            <person name="Curry S.M."/>
            <person name="Da Y."/>
            <person name="Dao M.D."/>
            <person name="Das B."/>
            <person name="Davila M.-L."/>
            <person name="Davy-Carroll L."/>
            <person name="Denson S."/>
            <person name="Dinh H."/>
            <person name="Ebong V.E."/>
            <person name="Edwards J.R."/>
            <person name="Egan A."/>
            <person name="El-Daye J."/>
            <person name="Escobedo L."/>
            <person name="Fernandez S."/>
            <person name="Fernando P.R."/>
            <person name="Flagg N."/>
            <person name="Forbes L.D."/>
            <person name="Fowler R.G."/>
            <person name="Fu Q."/>
            <person name="Gabisi R.A."/>
            <person name="Ganer J."/>
            <person name="Garbino Pronczuk A."/>
            <person name="Garcia R.M."/>
            <person name="Garner T."/>
            <person name="Garrett T.E."/>
            <person name="Gonzalez D.A."/>
            <person name="Hamid H."/>
            <person name="Hawkins E.S."/>
            <person name="Hirani K."/>
            <person name="Hogues M.E."/>
            <person name="Hollins B."/>
            <person name="Hsiao C.-H."/>
            <person name="Jabil R."/>
            <person name="James M.L."/>
            <person name="Jhangiani S.N."/>
            <person name="Johnson B."/>
            <person name="Johnson Q."/>
            <person name="Joshi V."/>
            <person name="Kalu J.B."/>
            <person name="Kam C."/>
            <person name="Kashfia A."/>
            <person name="Keebler J."/>
            <person name="Kisamo H."/>
            <person name="Kovar C.L."/>
            <person name="Lago L.A."/>
            <person name="Lai C.-Y."/>
            <person name="Laidlaw J."/>
            <person name="Lara F."/>
            <person name="Le T.-K."/>
            <person name="Lee S.L."/>
            <person name="Legall F.H."/>
            <person name="Lemon S.J."/>
            <person name="Lewis L.R."/>
            <person name="Li B."/>
            <person name="Liu Y."/>
            <person name="Liu Y.-S."/>
            <person name="Lopez J."/>
            <person name="Lozado R.J."/>
            <person name="Lu J."/>
            <person name="Madu R.C."/>
            <person name="Maheshwari M."/>
            <person name="Maheshwari R."/>
            <person name="Malloy K."/>
            <person name="Martinez E."/>
            <person name="Mathew T."/>
            <person name="Mercado I.C."/>
            <person name="Mercado C."/>
            <person name="Meyer B."/>
            <person name="Montgomery K."/>
            <person name="Morgan M.B."/>
            <person name="Munidasa M."/>
            <person name="Nazareth L.V."/>
            <person name="Nelson J."/>
            <person name="Ng B.M."/>
            <person name="Nguyen N.B."/>
            <person name="Nguyen P.Q."/>
            <person name="Nguyen T."/>
            <person name="Obregon M."/>
            <person name="Okwuonu G.O."/>
            <person name="Onwere C.G."/>
            <person name="Orozco G."/>
            <person name="Parra A."/>
            <person name="Patel S."/>
            <person name="Patil S."/>
            <person name="Perez A."/>
            <person name="Perez Y."/>
            <person name="Pham C."/>
            <person name="Primus E.L."/>
            <person name="Pu L.-L."/>
            <person name="Puazo M."/>
            <person name="Qin X."/>
            <person name="Quiroz J.B."/>
            <person name="Reese J."/>
            <person name="Richards S."/>
            <person name="Rives C.M."/>
            <person name="Robberts R."/>
            <person name="Ruiz S.J."/>
            <person name="Ruiz M.J."/>
            <person name="Santibanez J."/>
            <person name="Schneider B.W."/>
            <person name="Sisson I."/>
            <person name="Smith M."/>
            <person name="Sodergren E."/>
            <person name="Song X.-Z."/>
            <person name="Song B.B."/>
            <person name="Summersgill H."/>
            <person name="Thelus R."/>
            <person name="Thornton R.D."/>
            <person name="Trejos Z.Y."/>
            <person name="Usmani K."/>
            <person name="Vattathil S."/>
            <person name="Villasana D."/>
            <person name="Walker D.L."/>
            <person name="Wang S."/>
            <person name="Wang K."/>
            <person name="White C.S."/>
            <person name="Williams A.C."/>
            <person name="Williamson J."/>
            <person name="Wilson K."/>
            <person name="Woghiren I.O."/>
            <person name="Woodworth J.R."/>
            <person name="Worley K.C."/>
            <person name="Wright R.A."/>
            <person name="Wu W."/>
            <person name="Young L."/>
            <person name="Zhang L."/>
            <person name="Zhang J."/>
            <person name="Zhu Y."/>
            <person name="Muzny D.M."/>
            <person name="Weinstock G."/>
            <person name="Gibbs R.A."/>
        </authorList>
    </citation>
    <scope>NUCLEOTIDE SEQUENCE [LARGE SCALE GENOMIC DNA]</scope>
    <source>
        <strain evidence="8">LSR1</strain>
    </source>
</reference>
<dbReference type="RefSeq" id="XP_029342472.1">
    <property type="nucleotide sequence ID" value="XM_029486612.1"/>
</dbReference>
<dbReference type="KEGG" id="api:107884943"/>
<keyword evidence="5 6" id="KW-0472">Membrane</keyword>
<evidence type="ECO:0000256" key="6">
    <source>
        <dbReference type="SAM" id="Phobius"/>
    </source>
</evidence>
<protein>
    <recommendedName>
        <fullName evidence="9">Gustatory receptor</fullName>
    </recommendedName>
</protein>
<proteinExistence type="predicted"/>
<name>A0A8R2JMP6_ACYPI</name>
<accession>A0A8R2JMP6</accession>
<keyword evidence="8" id="KW-1185">Reference proteome</keyword>
<feature type="transmembrane region" description="Helical" evidence="6">
    <location>
        <begin position="12"/>
        <end position="29"/>
    </location>
</feature>
<dbReference type="EnsemblMetazoa" id="XM_029486612.1">
    <property type="protein sequence ID" value="XP_029342472.1"/>
    <property type="gene ID" value="LOC107884943"/>
</dbReference>
<evidence type="ECO:0000256" key="4">
    <source>
        <dbReference type="ARBA" id="ARBA00022989"/>
    </source>
</evidence>
<dbReference type="AlphaFoldDB" id="A0A8R2JMP6"/>
<feature type="transmembrane region" description="Helical" evidence="6">
    <location>
        <begin position="97"/>
        <end position="119"/>
    </location>
</feature>
<dbReference type="GeneID" id="107884943"/>
<dbReference type="GO" id="GO:0005886">
    <property type="term" value="C:plasma membrane"/>
    <property type="evidence" value="ECO:0007669"/>
    <property type="project" value="UniProtKB-SubCell"/>
</dbReference>
<evidence type="ECO:0000256" key="2">
    <source>
        <dbReference type="ARBA" id="ARBA00022475"/>
    </source>
</evidence>
<evidence type="ECO:0000256" key="5">
    <source>
        <dbReference type="ARBA" id="ARBA00023136"/>
    </source>
</evidence>
<keyword evidence="2" id="KW-1003">Cell membrane</keyword>
<dbReference type="InterPro" id="IPR013604">
    <property type="entry name" value="7TM_chemorcpt"/>
</dbReference>
<organism evidence="7 8">
    <name type="scientific">Acyrthosiphon pisum</name>
    <name type="common">Pea aphid</name>
    <dbReference type="NCBI Taxonomy" id="7029"/>
    <lineage>
        <taxon>Eukaryota</taxon>
        <taxon>Metazoa</taxon>
        <taxon>Ecdysozoa</taxon>
        <taxon>Arthropoda</taxon>
        <taxon>Hexapoda</taxon>
        <taxon>Insecta</taxon>
        <taxon>Pterygota</taxon>
        <taxon>Neoptera</taxon>
        <taxon>Paraneoptera</taxon>
        <taxon>Hemiptera</taxon>
        <taxon>Sternorrhyncha</taxon>
        <taxon>Aphidomorpha</taxon>
        <taxon>Aphidoidea</taxon>
        <taxon>Aphididae</taxon>
        <taxon>Macrosiphini</taxon>
        <taxon>Acyrthosiphon</taxon>
    </lineage>
</organism>
<sequence length="197" mass="23426">MTVLNTCQCVVFYEYILLISYIQWMVYIINEQIPERRSCLSTYRDMYLEVVECLHQVNRSIYGVPAIVVFIAANVADIILIIHTDLLFPRDYGNDPYLVVSFIWLLTRTVNVLTLYVIGDVTEKEVNRMSLVLQQRSVIERNPRIKRQIKFFLLRRLHEHYHFKLYGMCHINLRQLFSLSNKAIGYLVIQMLFKLNK</sequence>
<keyword evidence="4 6" id="KW-1133">Transmembrane helix</keyword>
<keyword evidence="3 6" id="KW-0812">Transmembrane</keyword>
<evidence type="ECO:0000313" key="8">
    <source>
        <dbReference type="Proteomes" id="UP000007819"/>
    </source>
</evidence>
<dbReference type="GO" id="GO:0050909">
    <property type="term" value="P:sensory perception of taste"/>
    <property type="evidence" value="ECO:0007669"/>
    <property type="project" value="InterPro"/>
</dbReference>
<dbReference type="Proteomes" id="UP000007819">
    <property type="component" value="Chromosome A1"/>
</dbReference>
<dbReference type="Pfam" id="PF08395">
    <property type="entry name" value="7tm_7"/>
    <property type="match status" value="1"/>
</dbReference>
<evidence type="ECO:0000313" key="7">
    <source>
        <dbReference type="EnsemblMetazoa" id="XP_029342472.1"/>
    </source>
</evidence>
<evidence type="ECO:0000256" key="3">
    <source>
        <dbReference type="ARBA" id="ARBA00022692"/>
    </source>
</evidence>
<comment type="subcellular location">
    <subcellularLocation>
        <location evidence="1">Cell membrane</location>
        <topology evidence="1">Multi-pass membrane protein</topology>
    </subcellularLocation>
</comment>
<evidence type="ECO:0000256" key="1">
    <source>
        <dbReference type="ARBA" id="ARBA00004651"/>
    </source>
</evidence>
<evidence type="ECO:0008006" key="9">
    <source>
        <dbReference type="Google" id="ProtNLM"/>
    </source>
</evidence>
<feature type="transmembrane region" description="Helical" evidence="6">
    <location>
        <begin position="61"/>
        <end position="82"/>
    </location>
</feature>